<evidence type="ECO:0000259" key="3">
    <source>
        <dbReference type="SMART" id="SM00903"/>
    </source>
</evidence>
<dbReference type="PANTHER" id="PTHR30466:SF11">
    <property type="entry name" value="FLAVIN-DEPENDENT MONOOXYGENASE, REDUCTASE SUBUNIT HSAB"/>
    <property type="match status" value="1"/>
</dbReference>
<dbReference type="GO" id="GO:0042602">
    <property type="term" value="F:riboflavin reductase (NADPH) activity"/>
    <property type="evidence" value="ECO:0007669"/>
    <property type="project" value="TreeGrafter"/>
</dbReference>
<dbReference type="PANTHER" id="PTHR30466">
    <property type="entry name" value="FLAVIN REDUCTASE"/>
    <property type="match status" value="1"/>
</dbReference>
<dbReference type="InterPro" id="IPR012349">
    <property type="entry name" value="Split_barrel_FMN-bd"/>
</dbReference>
<dbReference type="Pfam" id="PF01613">
    <property type="entry name" value="Flavin_Reduct"/>
    <property type="match status" value="1"/>
</dbReference>
<name>A0A2W4QY12_9GAMM</name>
<accession>A0A2W4QY12</accession>
<dbReference type="InterPro" id="IPR050268">
    <property type="entry name" value="NADH-dep_flavin_reductase"/>
</dbReference>
<dbReference type="SUPFAM" id="SSF50475">
    <property type="entry name" value="FMN-binding split barrel"/>
    <property type="match status" value="1"/>
</dbReference>
<evidence type="ECO:0000256" key="2">
    <source>
        <dbReference type="ARBA" id="ARBA00023002"/>
    </source>
</evidence>
<dbReference type="InterPro" id="IPR002563">
    <property type="entry name" value="Flavin_Rdtase-like_dom"/>
</dbReference>
<dbReference type="GO" id="GO:0010181">
    <property type="term" value="F:FMN binding"/>
    <property type="evidence" value="ECO:0007669"/>
    <property type="project" value="InterPro"/>
</dbReference>
<comment type="caution">
    <text evidence="4">The sequence shown here is derived from an EMBL/GenBank/DDBJ whole genome shotgun (WGS) entry which is preliminary data.</text>
</comment>
<keyword evidence="2" id="KW-0560">Oxidoreductase</keyword>
<gene>
    <name evidence="4" type="ORF">DM484_19990</name>
</gene>
<dbReference type="SMART" id="SM00903">
    <property type="entry name" value="Flavin_Reduct"/>
    <property type="match status" value="1"/>
</dbReference>
<dbReference type="Gene3D" id="2.30.110.10">
    <property type="entry name" value="Electron Transport, Fmn-binding Protein, Chain A"/>
    <property type="match status" value="1"/>
</dbReference>
<dbReference type="Proteomes" id="UP000249396">
    <property type="component" value="Unassembled WGS sequence"/>
</dbReference>
<feature type="domain" description="Flavin reductase like" evidence="3">
    <location>
        <begin position="9"/>
        <end position="154"/>
    </location>
</feature>
<protein>
    <submittedName>
        <fullName evidence="4">Flavin reductase</fullName>
    </submittedName>
</protein>
<evidence type="ECO:0000256" key="1">
    <source>
        <dbReference type="ARBA" id="ARBA00008898"/>
    </source>
</evidence>
<proteinExistence type="inferred from homology"/>
<dbReference type="EMBL" id="QJPH01000407">
    <property type="protein sequence ID" value="PZN74949.1"/>
    <property type="molecule type" value="Genomic_DNA"/>
</dbReference>
<sequence length="166" mass="17696">MSEKLLPLFGNLTHGVYVIGVSAMGRKNAFTAAWVMQSSFDPPMLALSINPAHSSYPLLVAGGCFTVNALGKQHRELALHFGTPRKEDKLASVNWREAGCGAPVLVDALAWFECSVVGELASGDHVLVLGKVVDGGLLDVEGIPLNYSEVCGFDSSSRLLPDKMKP</sequence>
<reference evidence="4 5" key="1">
    <citation type="journal article" date="2018" name="Aquat. Microb. Ecol.">
        <title>Gammaproteobacterial methanotrophs dominate.</title>
        <authorList>
            <person name="Rissanen A.J."/>
            <person name="Saarenheimo J."/>
            <person name="Tiirola M."/>
            <person name="Peura S."/>
            <person name="Aalto S.L."/>
            <person name="Karvinen A."/>
            <person name="Nykanen H."/>
        </authorList>
    </citation>
    <scope>NUCLEOTIDE SEQUENCE [LARGE SCALE GENOMIC DNA]</scope>
    <source>
        <strain evidence="4">AMbin10</strain>
    </source>
</reference>
<comment type="similarity">
    <text evidence="1">Belongs to the non-flavoprotein flavin reductase family.</text>
</comment>
<dbReference type="AlphaFoldDB" id="A0A2W4QY12"/>
<organism evidence="4 5">
    <name type="scientific">Candidatus Methylumidiphilus alinenensis</name>
    <dbReference type="NCBI Taxonomy" id="2202197"/>
    <lineage>
        <taxon>Bacteria</taxon>
        <taxon>Pseudomonadati</taxon>
        <taxon>Pseudomonadota</taxon>
        <taxon>Gammaproteobacteria</taxon>
        <taxon>Methylococcales</taxon>
        <taxon>Candidatus Methylumidiphilus</taxon>
    </lineage>
</organism>
<evidence type="ECO:0000313" key="4">
    <source>
        <dbReference type="EMBL" id="PZN74949.1"/>
    </source>
</evidence>
<evidence type="ECO:0000313" key="5">
    <source>
        <dbReference type="Proteomes" id="UP000249396"/>
    </source>
</evidence>